<feature type="transmembrane region" description="Helical" evidence="1">
    <location>
        <begin position="117"/>
        <end position="137"/>
    </location>
</feature>
<reference evidence="2" key="1">
    <citation type="submission" date="2020-08" db="EMBL/GenBank/DDBJ databases">
        <title>Multicomponent nature underlies the extraordinary mechanical properties of spider dragline silk.</title>
        <authorList>
            <person name="Kono N."/>
            <person name="Nakamura H."/>
            <person name="Mori M."/>
            <person name="Yoshida Y."/>
            <person name="Ohtoshi R."/>
            <person name="Malay A.D."/>
            <person name="Moran D.A.P."/>
            <person name="Tomita M."/>
            <person name="Numata K."/>
            <person name="Arakawa K."/>
        </authorList>
    </citation>
    <scope>NUCLEOTIDE SEQUENCE</scope>
</reference>
<proteinExistence type="predicted"/>
<keyword evidence="1" id="KW-1133">Transmembrane helix</keyword>
<comment type="caution">
    <text evidence="2">The sequence shown here is derived from an EMBL/GenBank/DDBJ whole genome shotgun (WGS) entry which is preliminary data.</text>
</comment>
<dbReference type="Proteomes" id="UP000886998">
    <property type="component" value="Unassembled WGS sequence"/>
</dbReference>
<dbReference type="OrthoDB" id="6430535at2759"/>
<feature type="transmembrane region" description="Helical" evidence="1">
    <location>
        <begin position="149"/>
        <end position="173"/>
    </location>
</feature>
<sequence length="247" mass="28649">MEMIAIASGVTETYAENNFAETQKSASELKLLMNSFGVELFYYFLFARGVELLFYFITCTVLSIFAVYYGLTCEFIRHIYQQLLNKLKSNCFLQDMEDLIDIYGEIENCMSYMDEKLSLPAFLLVVMNMSGLFWASYKIAYFSDMNDCYFISMICFTIFHSSIQLLMIVSASITNESVNKMKCLVRRLPYLFPMHYGEIKFKLKQNLMQDNNLTLWKTYVIDRSLAIASLGVLLTYGFLIGNLRKDS</sequence>
<keyword evidence="1" id="KW-0472">Membrane</keyword>
<gene>
    <name evidence="2" type="primary">AVEN_205119_1</name>
    <name evidence="2" type="ORF">TNIN_63601</name>
</gene>
<name>A0A8X6ILE3_9ARAC</name>
<evidence type="ECO:0000313" key="2">
    <source>
        <dbReference type="EMBL" id="GFS49932.1"/>
    </source>
</evidence>
<keyword evidence="3" id="KW-1185">Reference proteome</keyword>
<organism evidence="2 3">
    <name type="scientific">Trichonephila inaurata madagascariensis</name>
    <dbReference type="NCBI Taxonomy" id="2747483"/>
    <lineage>
        <taxon>Eukaryota</taxon>
        <taxon>Metazoa</taxon>
        <taxon>Ecdysozoa</taxon>
        <taxon>Arthropoda</taxon>
        <taxon>Chelicerata</taxon>
        <taxon>Arachnida</taxon>
        <taxon>Araneae</taxon>
        <taxon>Araneomorphae</taxon>
        <taxon>Entelegynae</taxon>
        <taxon>Araneoidea</taxon>
        <taxon>Nephilidae</taxon>
        <taxon>Trichonephila</taxon>
        <taxon>Trichonephila inaurata</taxon>
    </lineage>
</organism>
<keyword evidence="1" id="KW-0812">Transmembrane</keyword>
<feature type="transmembrane region" description="Helical" evidence="1">
    <location>
        <begin position="225"/>
        <end position="243"/>
    </location>
</feature>
<evidence type="ECO:0000256" key="1">
    <source>
        <dbReference type="SAM" id="Phobius"/>
    </source>
</evidence>
<dbReference type="EMBL" id="BMAV01026377">
    <property type="protein sequence ID" value="GFS49932.1"/>
    <property type="molecule type" value="Genomic_DNA"/>
</dbReference>
<feature type="transmembrane region" description="Helical" evidence="1">
    <location>
        <begin position="52"/>
        <end position="71"/>
    </location>
</feature>
<evidence type="ECO:0000313" key="3">
    <source>
        <dbReference type="Proteomes" id="UP000886998"/>
    </source>
</evidence>
<protein>
    <submittedName>
        <fullName evidence="2">Uncharacterized protein</fullName>
    </submittedName>
</protein>
<dbReference type="AlphaFoldDB" id="A0A8X6ILE3"/>
<accession>A0A8X6ILE3</accession>